<evidence type="ECO:0000259" key="2">
    <source>
        <dbReference type="PROSITE" id="PS50835"/>
    </source>
</evidence>
<accession>A0ABD0J1K6</accession>
<dbReference type="EMBL" id="JACVVK020000777">
    <property type="protein sequence ID" value="KAK7446952.1"/>
    <property type="molecule type" value="Genomic_DNA"/>
</dbReference>
<keyword evidence="4" id="KW-1185">Reference proteome</keyword>
<feature type="region of interest" description="Disordered" evidence="1">
    <location>
        <begin position="201"/>
        <end position="241"/>
    </location>
</feature>
<evidence type="ECO:0000256" key="1">
    <source>
        <dbReference type="SAM" id="MobiDB-lite"/>
    </source>
</evidence>
<dbReference type="Proteomes" id="UP001519460">
    <property type="component" value="Unassembled WGS sequence"/>
</dbReference>
<dbReference type="PROSITE" id="PS50835">
    <property type="entry name" value="IG_LIKE"/>
    <property type="match status" value="1"/>
</dbReference>
<dbReference type="InterPro" id="IPR007110">
    <property type="entry name" value="Ig-like_dom"/>
</dbReference>
<reference evidence="3 4" key="1">
    <citation type="journal article" date="2023" name="Sci. Data">
        <title>Genome assembly of the Korean intertidal mud-creeper Batillaria attramentaria.</title>
        <authorList>
            <person name="Patra A.K."/>
            <person name="Ho P.T."/>
            <person name="Jun S."/>
            <person name="Lee S.J."/>
            <person name="Kim Y."/>
            <person name="Won Y.J."/>
        </authorList>
    </citation>
    <scope>NUCLEOTIDE SEQUENCE [LARGE SCALE GENOMIC DNA]</scope>
    <source>
        <strain evidence="3">Wonlab-2016</strain>
    </source>
</reference>
<name>A0ABD0J1K6_9CAEN</name>
<evidence type="ECO:0000313" key="3">
    <source>
        <dbReference type="EMBL" id="KAK7446952.1"/>
    </source>
</evidence>
<proteinExistence type="predicted"/>
<organism evidence="3 4">
    <name type="scientific">Batillaria attramentaria</name>
    <dbReference type="NCBI Taxonomy" id="370345"/>
    <lineage>
        <taxon>Eukaryota</taxon>
        <taxon>Metazoa</taxon>
        <taxon>Spiralia</taxon>
        <taxon>Lophotrochozoa</taxon>
        <taxon>Mollusca</taxon>
        <taxon>Gastropoda</taxon>
        <taxon>Caenogastropoda</taxon>
        <taxon>Sorbeoconcha</taxon>
        <taxon>Cerithioidea</taxon>
        <taxon>Batillariidae</taxon>
        <taxon>Batillaria</taxon>
    </lineage>
</organism>
<feature type="domain" description="Ig-like" evidence="2">
    <location>
        <begin position="72"/>
        <end position="160"/>
    </location>
</feature>
<protein>
    <recommendedName>
        <fullName evidence="2">Ig-like domain-containing protein</fullName>
    </recommendedName>
</protein>
<evidence type="ECO:0000313" key="4">
    <source>
        <dbReference type="Proteomes" id="UP001519460"/>
    </source>
</evidence>
<dbReference type="AlphaFoldDB" id="A0ABD0J1K6"/>
<feature type="non-terminal residue" evidence="3">
    <location>
        <position position="1"/>
    </location>
</feature>
<sequence>SSETMLGTYLSPIGFLPTSSDSHHPDVQYEQDVGFLIRDVSAGDSGSYLATAAYSSSANITTSTIHLTVYAPPVLSSGSLEVHLEDKAVKVPDGDWHAQLSCGNFSDLGHPPVSVEWETPSGNEPSSTAGNSSFFFNLPNPAKGGNYTCIVKSSIPSDLACPEQHVLTHTFGLNENTARVTVLEAQYNELKRELEELRNHTNNDGVTRAGNQHTGGAQSPTTASQLTSSPATASSPGPTNV</sequence>
<comment type="caution">
    <text evidence="3">The sequence shown here is derived from an EMBL/GenBank/DDBJ whole genome shotgun (WGS) entry which is preliminary data.</text>
</comment>
<feature type="compositionally biased region" description="Polar residues" evidence="1">
    <location>
        <begin position="202"/>
        <end position="216"/>
    </location>
</feature>
<gene>
    <name evidence="3" type="ORF">BaRGS_00040231</name>
</gene>
<feature type="compositionally biased region" description="Low complexity" evidence="1">
    <location>
        <begin position="217"/>
        <end position="241"/>
    </location>
</feature>